<feature type="domain" description="ABC transmembrane type-1" evidence="13">
    <location>
        <begin position="63"/>
        <end position="348"/>
    </location>
</feature>
<evidence type="ECO:0000256" key="5">
    <source>
        <dbReference type="ARBA" id="ARBA00022741"/>
    </source>
</evidence>
<evidence type="ECO:0000256" key="10">
    <source>
        <dbReference type="SAM" id="MobiDB-lite"/>
    </source>
</evidence>
<evidence type="ECO:0000256" key="11">
    <source>
        <dbReference type="SAM" id="Phobius"/>
    </source>
</evidence>
<keyword evidence="5" id="KW-0547">Nucleotide-binding</keyword>
<feature type="domain" description="ABC transporter" evidence="12">
    <location>
        <begin position="387"/>
        <end position="621"/>
    </location>
</feature>
<evidence type="ECO:0000259" key="12">
    <source>
        <dbReference type="PROSITE" id="PS50893"/>
    </source>
</evidence>
<comment type="similarity">
    <text evidence="9">Belongs to the ABC transporter superfamily. Lipid exporter (TC 3.A.1.106) family.</text>
</comment>
<dbReference type="PROSITE" id="PS50893">
    <property type="entry name" value="ABC_TRANSPORTER_2"/>
    <property type="match status" value="1"/>
</dbReference>
<dbReference type="InterPro" id="IPR039421">
    <property type="entry name" value="Type_1_exporter"/>
</dbReference>
<comment type="caution">
    <text evidence="14">The sequence shown here is derived from an EMBL/GenBank/DDBJ whole genome shotgun (WGS) entry which is preliminary data.</text>
</comment>
<dbReference type="PROSITE" id="PS50929">
    <property type="entry name" value="ABC_TM1F"/>
    <property type="match status" value="1"/>
</dbReference>
<dbReference type="PROSITE" id="PS00211">
    <property type="entry name" value="ABC_TRANSPORTER_1"/>
    <property type="match status" value="1"/>
</dbReference>
<dbReference type="Proteomes" id="UP000019277">
    <property type="component" value="Unassembled WGS sequence"/>
</dbReference>
<evidence type="ECO:0000313" key="14">
    <source>
        <dbReference type="EMBL" id="EWC64480.1"/>
    </source>
</evidence>
<sequence>MTSRTTTGQATDRPRRAAPEQAAASTLADDQEAPFDQDRLPTPPGSSRALLASLLRPHSRRLWASALLVLLQQGAVQSGPLLVVVAIDTAVPALRGGDPVPLLSVAVAYLLTAVLAGGAQYAFVRQSGRVSQDVLLGLRTRIFRQLQDLSVDFHDRYTSGRVISRSTADVENLRGLVHNGLQDLVEIALSTLYISAVLLYLDWQLGVAALASTPVLVRLVRSLQRRSMRAYRRKSTATASVVVKLAETLNGIRTVRAFRRERANDAAFDVVNRRHELASGDASLEMTRYIVFSRLVADTAVAVLMLWSAYRVATGMLELGVLAGAVLYLRRLYDPIDRLGMLLNSYQAAAASLEKIAGLLLQRPGVPPPATPVELPVPRGPGPGRALVVEAASFAYRTGGEVLPRTDLALRPGSTVAVVGATGAGKSTLAKLLARFHDPTTGRVLLDGIDLRDLTDADLRRAVVIVAQEPFLFSGTVSDNIEIGRPGATREQVVRAAEAVGAHAFITALPDGYDTDLRARGGRISAGQRQLVSFARVLLADPAVLILDEATGSLDLPGERAVQYAMRTALHGRTAVVIAHRLSTAETADRVLVMADGRIVEDGAPADLVAAGGRFADMYRAWNESLR</sequence>
<dbReference type="InterPro" id="IPR003593">
    <property type="entry name" value="AAA+_ATPase"/>
</dbReference>
<keyword evidence="8 11" id="KW-0472">Membrane</keyword>
<keyword evidence="6 14" id="KW-0067">ATP-binding</keyword>
<dbReference type="InterPro" id="IPR036640">
    <property type="entry name" value="ABC1_TM_sf"/>
</dbReference>
<dbReference type="InterPro" id="IPR003439">
    <property type="entry name" value="ABC_transporter-like_ATP-bd"/>
</dbReference>
<dbReference type="EMBL" id="AYXG01000004">
    <property type="protein sequence ID" value="EWC64480.1"/>
    <property type="molecule type" value="Genomic_DNA"/>
</dbReference>
<dbReference type="Gene3D" id="1.20.1560.10">
    <property type="entry name" value="ABC transporter type 1, transmembrane domain"/>
    <property type="match status" value="1"/>
</dbReference>
<dbReference type="Pfam" id="PF00005">
    <property type="entry name" value="ABC_tran"/>
    <property type="match status" value="1"/>
</dbReference>
<dbReference type="SMART" id="SM00382">
    <property type="entry name" value="AAA"/>
    <property type="match status" value="1"/>
</dbReference>
<evidence type="ECO:0000256" key="2">
    <source>
        <dbReference type="ARBA" id="ARBA00022448"/>
    </source>
</evidence>
<evidence type="ECO:0000256" key="7">
    <source>
        <dbReference type="ARBA" id="ARBA00022989"/>
    </source>
</evidence>
<evidence type="ECO:0000313" key="15">
    <source>
        <dbReference type="Proteomes" id="UP000019277"/>
    </source>
</evidence>
<evidence type="ECO:0000256" key="9">
    <source>
        <dbReference type="ARBA" id="ARBA00061644"/>
    </source>
</evidence>
<evidence type="ECO:0000256" key="3">
    <source>
        <dbReference type="ARBA" id="ARBA00022475"/>
    </source>
</evidence>
<dbReference type="CDD" id="cd18546">
    <property type="entry name" value="ABC_6TM_Rv0194_D2_like"/>
    <property type="match status" value="1"/>
</dbReference>
<dbReference type="GO" id="GO:0005524">
    <property type="term" value="F:ATP binding"/>
    <property type="evidence" value="ECO:0007669"/>
    <property type="project" value="UniProtKB-KW"/>
</dbReference>
<dbReference type="SUPFAM" id="SSF52540">
    <property type="entry name" value="P-loop containing nucleoside triphosphate hydrolases"/>
    <property type="match status" value="1"/>
</dbReference>
<dbReference type="Pfam" id="PF00664">
    <property type="entry name" value="ABC_membrane"/>
    <property type="match status" value="1"/>
</dbReference>
<dbReference type="InterPro" id="IPR027417">
    <property type="entry name" value="P-loop_NTPase"/>
</dbReference>
<dbReference type="PANTHER" id="PTHR24221:SF654">
    <property type="entry name" value="ATP-BINDING CASSETTE SUB-FAMILY B MEMBER 6"/>
    <property type="match status" value="1"/>
</dbReference>
<dbReference type="PATRIC" id="fig|909613.9.peg.90"/>
<dbReference type="Gene3D" id="3.40.50.300">
    <property type="entry name" value="P-loop containing nucleotide triphosphate hydrolases"/>
    <property type="match status" value="1"/>
</dbReference>
<feature type="transmembrane region" description="Helical" evidence="11">
    <location>
        <begin position="316"/>
        <end position="333"/>
    </location>
</feature>
<dbReference type="FunFam" id="3.40.50.300:FF:000299">
    <property type="entry name" value="ABC transporter ATP-binding protein/permease"/>
    <property type="match status" value="1"/>
</dbReference>
<protein>
    <submittedName>
        <fullName evidence="14">Methionine ABC transporter ATP-binding protein</fullName>
    </submittedName>
</protein>
<feature type="transmembrane region" description="Helical" evidence="11">
    <location>
        <begin position="99"/>
        <end position="123"/>
    </location>
</feature>
<dbReference type="InterPro" id="IPR017871">
    <property type="entry name" value="ABC_transporter-like_CS"/>
</dbReference>
<comment type="subcellular location">
    <subcellularLocation>
        <location evidence="1">Cell membrane</location>
        <topology evidence="1">Multi-pass membrane protein</topology>
    </subcellularLocation>
</comment>
<evidence type="ECO:0000256" key="1">
    <source>
        <dbReference type="ARBA" id="ARBA00004651"/>
    </source>
</evidence>
<feature type="compositionally biased region" description="Polar residues" evidence="10">
    <location>
        <begin position="1"/>
        <end position="10"/>
    </location>
</feature>
<evidence type="ECO:0000256" key="4">
    <source>
        <dbReference type="ARBA" id="ARBA00022692"/>
    </source>
</evidence>
<name>W7IU75_9PSEU</name>
<proteinExistence type="inferred from homology"/>
<evidence type="ECO:0000259" key="13">
    <source>
        <dbReference type="PROSITE" id="PS50929"/>
    </source>
</evidence>
<dbReference type="PANTHER" id="PTHR24221">
    <property type="entry name" value="ATP-BINDING CASSETTE SUB-FAMILY B"/>
    <property type="match status" value="1"/>
</dbReference>
<dbReference type="STRING" id="909613.UO65_0087"/>
<evidence type="ECO:0000256" key="6">
    <source>
        <dbReference type="ARBA" id="ARBA00022840"/>
    </source>
</evidence>
<dbReference type="GO" id="GO:0005886">
    <property type="term" value="C:plasma membrane"/>
    <property type="evidence" value="ECO:0007669"/>
    <property type="project" value="UniProtKB-SubCell"/>
</dbReference>
<dbReference type="RefSeq" id="WP_035277637.1">
    <property type="nucleotide sequence ID" value="NZ_AYXG01000004.1"/>
</dbReference>
<keyword evidence="15" id="KW-1185">Reference proteome</keyword>
<keyword evidence="4 11" id="KW-0812">Transmembrane</keyword>
<dbReference type="OrthoDB" id="9806127at2"/>
<dbReference type="InterPro" id="IPR011527">
    <property type="entry name" value="ABC1_TM_dom"/>
</dbReference>
<gene>
    <name evidence="14" type="ORF">UO65_0087</name>
</gene>
<dbReference type="GO" id="GO:0016887">
    <property type="term" value="F:ATP hydrolysis activity"/>
    <property type="evidence" value="ECO:0007669"/>
    <property type="project" value="InterPro"/>
</dbReference>
<dbReference type="eggNOG" id="COG1132">
    <property type="taxonomic scope" value="Bacteria"/>
</dbReference>
<dbReference type="GO" id="GO:0034040">
    <property type="term" value="F:ATPase-coupled lipid transmembrane transporter activity"/>
    <property type="evidence" value="ECO:0007669"/>
    <property type="project" value="TreeGrafter"/>
</dbReference>
<keyword evidence="7 11" id="KW-1133">Transmembrane helix</keyword>
<dbReference type="GO" id="GO:0140359">
    <property type="term" value="F:ABC-type transporter activity"/>
    <property type="evidence" value="ECO:0007669"/>
    <property type="project" value="InterPro"/>
</dbReference>
<reference evidence="14 15" key="1">
    <citation type="journal article" date="2014" name="Genome Announc.">
        <title>Draft Genome Sequence of the Antitrypanosomally Active Sponge-Associated Bacterium Actinokineospora sp. Strain EG49.</title>
        <authorList>
            <person name="Harjes J."/>
            <person name="Ryu T."/>
            <person name="Abdelmohsen U.R."/>
            <person name="Moitinho-Silva L."/>
            <person name="Horn H."/>
            <person name="Ravasi T."/>
            <person name="Hentschel U."/>
        </authorList>
    </citation>
    <scope>NUCLEOTIDE SEQUENCE [LARGE SCALE GENOMIC DNA]</scope>
    <source>
        <strain evidence="14 15">EG49</strain>
    </source>
</reference>
<organism evidence="14 15">
    <name type="scientific">Actinokineospora spheciospongiae</name>
    <dbReference type="NCBI Taxonomy" id="909613"/>
    <lineage>
        <taxon>Bacteria</taxon>
        <taxon>Bacillati</taxon>
        <taxon>Actinomycetota</taxon>
        <taxon>Actinomycetes</taxon>
        <taxon>Pseudonocardiales</taxon>
        <taxon>Pseudonocardiaceae</taxon>
        <taxon>Actinokineospora</taxon>
    </lineage>
</organism>
<dbReference type="AlphaFoldDB" id="W7IU75"/>
<keyword evidence="3" id="KW-1003">Cell membrane</keyword>
<dbReference type="SUPFAM" id="SSF90123">
    <property type="entry name" value="ABC transporter transmembrane region"/>
    <property type="match status" value="1"/>
</dbReference>
<feature type="transmembrane region" description="Helical" evidence="11">
    <location>
        <begin position="62"/>
        <end position="87"/>
    </location>
</feature>
<feature type="region of interest" description="Disordered" evidence="10">
    <location>
        <begin position="1"/>
        <end position="42"/>
    </location>
</feature>
<evidence type="ECO:0000256" key="8">
    <source>
        <dbReference type="ARBA" id="ARBA00023136"/>
    </source>
</evidence>
<keyword evidence="2" id="KW-0813">Transport</keyword>
<accession>W7IU75</accession>